<name>A0ABV6DRQ0_9BACL</name>
<keyword evidence="6" id="KW-1185">Reference proteome</keyword>
<dbReference type="InterPro" id="IPR036390">
    <property type="entry name" value="WH_DNA-bd_sf"/>
</dbReference>
<sequence>MQHIPKISESEWEVMKLIWKNHPITAEQIVLMLPDQIEWSDQTVRTFLNRLLKKRAIGYEKSGRGYKYYPLVSEEECVRAESQSFVKRVFGGAAGLMVTRFLEDAHLSDVEIEQLRKILTDKQAKNGKDSDA</sequence>
<dbReference type="Gene3D" id="1.10.10.10">
    <property type="entry name" value="Winged helix-like DNA-binding domain superfamily/Winged helix DNA-binding domain"/>
    <property type="match status" value="1"/>
</dbReference>
<evidence type="ECO:0000313" key="6">
    <source>
        <dbReference type="Proteomes" id="UP001589776"/>
    </source>
</evidence>
<evidence type="ECO:0000256" key="4">
    <source>
        <dbReference type="ARBA" id="ARBA00023163"/>
    </source>
</evidence>
<protein>
    <submittedName>
        <fullName evidence="5">BlaI/MecI/CopY family transcriptional regulator</fullName>
    </submittedName>
</protein>
<keyword evidence="3" id="KW-0238">DNA-binding</keyword>
<evidence type="ECO:0000313" key="5">
    <source>
        <dbReference type="EMBL" id="MFC0215319.1"/>
    </source>
</evidence>
<dbReference type="InterPro" id="IPR036388">
    <property type="entry name" value="WH-like_DNA-bd_sf"/>
</dbReference>
<comment type="caution">
    <text evidence="5">The sequence shown here is derived from an EMBL/GenBank/DDBJ whole genome shotgun (WGS) entry which is preliminary data.</text>
</comment>
<evidence type="ECO:0000256" key="2">
    <source>
        <dbReference type="ARBA" id="ARBA00023015"/>
    </source>
</evidence>
<dbReference type="Pfam" id="PF03965">
    <property type="entry name" value="Penicillinase_R"/>
    <property type="match status" value="1"/>
</dbReference>
<comment type="similarity">
    <text evidence="1">Belongs to the BlaI transcriptional regulatory family.</text>
</comment>
<gene>
    <name evidence="5" type="ORF">ACFFK0_23270</name>
</gene>
<evidence type="ECO:0000256" key="1">
    <source>
        <dbReference type="ARBA" id="ARBA00011046"/>
    </source>
</evidence>
<dbReference type="RefSeq" id="WP_377472763.1">
    <property type="nucleotide sequence ID" value="NZ_JBHLWN010000090.1"/>
</dbReference>
<dbReference type="Gene3D" id="1.10.4040.10">
    <property type="entry name" value="Penicillinase repressor domain"/>
    <property type="match status" value="1"/>
</dbReference>
<proteinExistence type="inferred from homology"/>
<dbReference type="EMBL" id="JBHLWN010000090">
    <property type="protein sequence ID" value="MFC0215319.1"/>
    <property type="molecule type" value="Genomic_DNA"/>
</dbReference>
<dbReference type="PIRSF" id="PIRSF019455">
    <property type="entry name" value="CopR_AtkY"/>
    <property type="match status" value="1"/>
</dbReference>
<dbReference type="InterPro" id="IPR005650">
    <property type="entry name" value="BlaI_family"/>
</dbReference>
<dbReference type="Proteomes" id="UP001589776">
    <property type="component" value="Unassembled WGS sequence"/>
</dbReference>
<reference evidence="5 6" key="1">
    <citation type="submission" date="2024-09" db="EMBL/GenBank/DDBJ databases">
        <authorList>
            <person name="Sun Q."/>
            <person name="Mori K."/>
        </authorList>
    </citation>
    <scope>NUCLEOTIDE SEQUENCE [LARGE SCALE GENOMIC DNA]</scope>
    <source>
        <strain evidence="5 6">CCM 7759</strain>
    </source>
</reference>
<organism evidence="5 6">
    <name type="scientific">Paenibacillus chartarius</name>
    <dbReference type="NCBI Taxonomy" id="747481"/>
    <lineage>
        <taxon>Bacteria</taxon>
        <taxon>Bacillati</taxon>
        <taxon>Bacillota</taxon>
        <taxon>Bacilli</taxon>
        <taxon>Bacillales</taxon>
        <taxon>Paenibacillaceae</taxon>
        <taxon>Paenibacillus</taxon>
    </lineage>
</organism>
<keyword evidence="4" id="KW-0804">Transcription</keyword>
<accession>A0ABV6DRQ0</accession>
<evidence type="ECO:0000256" key="3">
    <source>
        <dbReference type="ARBA" id="ARBA00023125"/>
    </source>
</evidence>
<dbReference type="SUPFAM" id="SSF46785">
    <property type="entry name" value="Winged helix' DNA-binding domain"/>
    <property type="match status" value="1"/>
</dbReference>
<keyword evidence="2" id="KW-0805">Transcription regulation</keyword>